<name>A0A1R2BI35_9CILI</name>
<gene>
    <name evidence="1" type="ORF">SteCoe_24190</name>
</gene>
<accession>A0A1R2BI35</accession>
<protein>
    <submittedName>
        <fullName evidence="1">Uncharacterized protein</fullName>
    </submittedName>
</protein>
<keyword evidence="2" id="KW-1185">Reference proteome</keyword>
<evidence type="ECO:0000313" key="1">
    <source>
        <dbReference type="EMBL" id="OMJ76447.1"/>
    </source>
</evidence>
<proteinExistence type="predicted"/>
<comment type="caution">
    <text evidence="1">The sequence shown here is derived from an EMBL/GenBank/DDBJ whole genome shotgun (WGS) entry which is preliminary data.</text>
</comment>
<dbReference type="AlphaFoldDB" id="A0A1R2BI35"/>
<dbReference type="EMBL" id="MPUH01000631">
    <property type="protein sequence ID" value="OMJ76447.1"/>
    <property type="molecule type" value="Genomic_DNA"/>
</dbReference>
<sequence>MTDIPRKSILNIQNIEFEPLKSPIFQIPISTSQSTPLMGYLTPSPKIIPRKSLQAKMQRLNDMKLTSLFEKDIAVLTGFRNAPKSNICISELWGSKEAYLRRTGYLEAYNELKKQNAMEKIKEMKTARKVKAPHIEDMNSKIKAMKDFQINPKNQEKKLLPVIEVVEKKSQRKKDGIDGIIQKCSELSKKNHILKKQTEQMQIAFDMYTKKKNKIGSKLAGLSQSTSEELLRKKYEILKLS</sequence>
<dbReference type="Proteomes" id="UP000187209">
    <property type="component" value="Unassembled WGS sequence"/>
</dbReference>
<evidence type="ECO:0000313" key="2">
    <source>
        <dbReference type="Proteomes" id="UP000187209"/>
    </source>
</evidence>
<organism evidence="1 2">
    <name type="scientific">Stentor coeruleus</name>
    <dbReference type="NCBI Taxonomy" id="5963"/>
    <lineage>
        <taxon>Eukaryota</taxon>
        <taxon>Sar</taxon>
        <taxon>Alveolata</taxon>
        <taxon>Ciliophora</taxon>
        <taxon>Postciliodesmatophora</taxon>
        <taxon>Heterotrichea</taxon>
        <taxon>Heterotrichida</taxon>
        <taxon>Stentoridae</taxon>
        <taxon>Stentor</taxon>
    </lineage>
</organism>
<reference evidence="1 2" key="1">
    <citation type="submission" date="2016-11" db="EMBL/GenBank/DDBJ databases">
        <title>The macronuclear genome of Stentor coeruleus: a giant cell with tiny introns.</title>
        <authorList>
            <person name="Slabodnick M."/>
            <person name="Ruby J.G."/>
            <person name="Reiff S.B."/>
            <person name="Swart E.C."/>
            <person name="Gosai S."/>
            <person name="Prabakaran S."/>
            <person name="Witkowska E."/>
            <person name="Larue G.E."/>
            <person name="Fisher S."/>
            <person name="Freeman R.M."/>
            <person name="Gunawardena J."/>
            <person name="Chu W."/>
            <person name="Stover N.A."/>
            <person name="Gregory B.D."/>
            <person name="Nowacki M."/>
            <person name="Derisi J."/>
            <person name="Roy S.W."/>
            <person name="Marshall W.F."/>
            <person name="Sood P."/>
        </authorList>
    </citation>
    <scope>NUCLEOTIDE SEQUENCE [LARGE SCALE GENOMIC DNA]</scope>
    <source>
        <strain evidence="1">WM001</strain>
    </source>
</reference>